<gene>
    <name evidence="1" type="ORF">E3V97_16125</name>
</gene>
<accession>A0ABY2HNP7</accession>
<organism evidence="1 2">
    <name type="scientific">Pedobacter alluvionis</name>
    <dbReference type="NCBI Taxonomy" id="475253"/>
    <lineage>
        <taxon>Bacteria</taxon>
        <taxon>Pseudomonadati</taxon>
        <taxon>Bacteroidota</taxon>
        <taxon>Sphingobacteriia</taxon>
        <taxon>Sphingobacteriales</taxon>
        <taxon>Sphingobacteriaceae</taxon>
        <taxon>Pedobacter</taxon>
    </lineage>
</organism>
<sequence>MDGKLPLHEFKTFDVEKEIADNQLTTWIFEEESFVPVAKIKRDKKYSIVTDYLGTPTVLYDDEGLSTWPIELDSYGKAI</sequence>
<dbReference type="Proteomes" id="UP000297429">
    <property type="component" value="Unassembled WGS sequence"/>
</dbReference>
<dbReference type="EMBL" id="SOPX01000003">
    <property type="protein sequence ID" value="TFB29723.1"/>
    <property type="molecule type" value="Genomic_DNA"/>
</dbReference>
<protein>
    <recommendedName>
        <fullName evidence="3">GLPGLI family protein</fullName>
    </recommendedName>
</protein>
<evidence type="ECO:0000313" key="2">
    <source>
        <dbReference type="Proteomes" id="UP000297429"/>
    </source>
</evidence>
<comment type="caution">
    <text evidence="1">The sequence shown here is derived from an EMBL/GenBank/DDBJ whole genome shotgun (WGS) entry which is preliminary data.</text>
</comment>
<name>A0ABY2HNP7_9SPHI</name>
<keyword evidence="2" id="KW-1185">Reference proteome</keyword>
<evidence type="ECO:0008006" key="3">
    <source>
        <dbReference type="Google" id="ProtNLM"/>
    </source>
</evidence>
<evidence type="ECO:0000313" key="1">
    <source>
        <dbReference type="EMBL" id="TFB29723.1"/>
    </source>
</evidence>
<proteinExistence type="predicted"/>
<reference evidence="1 2" key="1">
    <citation type="submission" date="2019-03" db="EMBL/GenBank/DDBJ databases">
        <authorList>
            <person name="He R.-H."/>
        </authorList>
    </citation>
    <scope>NUCLEOTIDE SEQUENCE [LARGE SCALE GENOMIC DNA]</scope>
    <source>
        <strain evidence="1 2">DSM 19624</strain>
    </source>
</reference>
<dbReference type="RefSeq" id="WP_121288064.1">
    <property type="nucleotide sequence ID" value="NZ_RCCK01000018.1"/>
</dbReference>